<dbReference type="InterPro" id="IPR036374">
    <property type="entry name" value="OxRdtase_Mopterin-bd_sf"/>
</dbReference>
<keyword evidence="2" id="KW-1185">Reference proteome</keyword>
<reference evidence="1 2" key="1">
    <citation type="submission" date="2017-06" db="EMBL/GenBank/DDBJ databases">
        <title>Genome sequencing of cyanobaciteial culture collection at National Institute for Environmental Studies (NIES).</title>
        <authorList>
            <person name="Hirose Y."/>
            <person name="Shimura Y."/>
            <person name="Fujisawa T."/>
            <person name="Nakamura Y."/>
            <person name="Kawachi M."/>
        </authorList>
    </citation>
    <scope>NUCLEOTIDE SEQUENCE [LARGE SCALE GENOMIC DNA]</scope>
    <source>
        <strain evidence="1 2">NIES-21</strain>
    </source>
</reference>
<dbReference type="Gene3D" id="3.90.420.10">
    <property type="entry name" value="Oxidoreductase, molybdopterin-binding domain"/>
    <property type="match status" value="1"/>
</dbReference>
<dbReference type="EMBL" id="AP018174">
    <property type="protein sequence ID" value="BAY14945.1"/>
    <property type="molecule type" value="Genomic_DNA"/>
</dbReference>
<accession>A0A1Z4GBR7</accession>
<proteinExistence type="predicted"/>
<gene>
    <name evidence="1" type="ORF">NIES21_07310</name>
</gene>
<dbReference type="SUPFAM" id="SSF56524">
    <property type="entry name" value="Oxidoreductase molybdopterin-binding domain"/>
    <property type="match status" value="1"/>
</dbReference>
<organism evidence="1 2">
    <name type="scientific">Anabaenopsis circularis NIES-21</name>
    <dbReference type="NCBI Taxonomy" id="1085406"/>
    <lineage>
        <taxon>Bacteria</taxon>
        <taxon>Bacillati</taxon>
        <taxon>Cyanobacteriota</taxon>
        <taxon>Cyanophyceae</taxon>
        <taxon>Nostocales</taxon>
        <taxon>Nodulariaceae</taxon>
        <taxon>Anabaenopsis</taxon>
    </lineage>
</organism>
<name>A0A1Z4GBR7_9CYAN</name>
<evidence type="ECO:0000313" key="2">
    <source>
        <dbReference type="Proteomes" id="UP000218287"/>
    </source>
</evidence>
<sequence length="227" mass="25161">MYFMRHIASVSLILSILGFWQPTLAEPGNILPWRKQETPAPWAKNKCAGGFLEKFRLSGEINHPRTFTLQKLTELRDAVKTQNPSTVTEITVSFQTGSGPRTETYYGVPLWDLINNEKAGGGLEPRNPGQNTKNAFLRQYILVEATDCYGAVVAVGEIHPNFENKSVLVAFAKKANDGTVQLLTDEGFARLVVPGDRAGGRYISNIRNIVVLSAPPSPLEIKDFRYP</sequence>
<protein>
    <recommendedName>
        <fullName evidence="3">Oxidoreductase molybdopterin-binding domain-containing protein</fullName>
    </recommendedName>
</protein>
<evidence type="ECO:0000313" key="1">
    <source>
        <dbReference type="EMBL" id="BAY14945.1"/>
    </source>
</evidence>
<evidence type="ECO:0008006" key="3">
    <source>
        <dbReference type="Google" id="ProtNLM"/>
    </source>
</evidence>
<dbReference type="OrthoDB" id="482420at2"/>
<dbReference type="Proteomes" id="UP000218287">
    <property type="component" value="Chromosome"/>
</dbReference>
<dbReference type="AlphaFoldDB" id="A0A1Z4GBR7"/>